<dbReference type="EC" id="2.7.13.3" evidence="2"/>
<reference evidence="5 6" key="1">
    <citation type="submission" date="2023-04" db="EMBL/GenBank/DDBJ databases">
        <title>A novel bacteria isolated from coastal sediment.</title>
        <authorList>
            <person name="Liu X.-J."/>
            <person name="Du Z.-J."/>
        </authorList>
    </citation>
    <scope>NUCLEOTIDE SEQUENCE [LARGE SCALE GENOMIC DNA]</scope>
    <source>
        <strain evidence="5 6">SDUM461003</strain>
    </source>
</reference>
<dbReference type="SMART" id="SM00387">
    <property type="entry name" value="HATPase_c"/>
    <property type="match status" value="1"/>
</dbReference>
<evidence type="ECO:0000256" key="3">
    <source>
        <dbReference type="SAM" id="MobiDB-lite"/>
    </source>
</evidence>
<dbReference type="Proteomes" id="UP001225316">
    <property type="component" value="Unassembled WGS sequence"/>
</dbReference>
<dbReference type="InterPro" id="IPR036890">
    <property type="entry name" value="HATPase_C_sf"/>
</dbReference>
<keyword evidence="5" id="KW-0418">Kinase</keyword>
<evidence type="ECO:0000256" key="2">
    <source>
        <dbReference type="ARBA" id="ARBA00012438"/>
    </source>
</evidence>
<dbReference type="PROSITE" id="PS50109">
    <property type="entry name" value="HIS_KIN"/>
    <property type="match status" value="1"/>
</dbReference>
<comment type="caution">
    <text evidence="5">The sequence shown here is derived from an EMBL/GenBank/DDBJ whole genome shotgun (WGS) entry which is preliminary data.</text>
</comment>
<proteinExistence type="predicted"/>
<evidence type="ECO:0000256" key="1">
    <source>
        <dbReference type="ARBA" id="ARBA00000085"/>
    </source>
</evidence>
<dbReference type="Gene3D" id="3.30.565.10">
    <property type="entry name" value="Histidine kinase-like ATPase, C-terminal domain"/>
    <property type="match status" value="1"/>
</dbReference>
<keyword evidence="6" id="KW-1185">Reference proteome</keyword>
<dbReference type="PRINTS" id="PR00344">
    <property type="entry name" value="BCTRLSENSOR"/>
</dbReference>
<protein>
    <recommendedName>
        <fullName evidence="2">histidine kinase</fullName>
        <ecNumber evidence="2">2.7.13.3</ecNumber>
    </recommendedName>
</protein>
<dbReference type="Pfam" id="PF02518">
    <property type="entry name" value="HATPase_c"/>
    <property type="match status" value="1"/>
</dbReference>
<feature type="domain" description="Histidine kinase" evidence="4">
    <location>
        <begin position="352"/>
        <end position="583"/>
    </location>
</feature>
<dbReference type="PANTHER" id="PTHR43065">
    <property type="entry name" value="SENSOR HISTIDINE KINASE"/>
    <property type="match status" value="1"/>
</dbReference>
<evidence type="ECO:0000313" key="5">
    <source>
        <dbReference type="EMBL" id="MDQ8205900.1"/>
    </source>
</evidence>
<evidence type="ECO:0000259" key="4">
    <source>
        <dbReference type="PROSITE" id="PS50109"/>
    </source>
</evidence>
<dbReference type="EMBL" id="JARXHW010000001">
    <property type="protein sequence ID" value="MDQ8205900.1"/>
    <property type="molecule type" value="Genomic_DNA"/>
</dbReference>
<dbReference type="InterPro" id="IPR004358">
    <property type="entry name" value="Sig_transdc_His_kin-like_C"/>
</dbReference>
<organism evidence="5 6">
    <name type="scientific">Thalassobacterium maritimum</name>
    <dbReference type="NCBI Taxonomy" id="3041265"/>
    <lineage>
        <taxon>Bacteria</taxon>
        <taxon>Pseudomonadati</taxon>
        <taxon>Verrucomicrobiota</taxon>
        <taxon>Opitutia</taxon>
        <taxon>Puniceicoccales</taxon>
        <taxon>Coraliomargaritaceae</taxon>
        <taxon>Thalassobacterium</taxon>
    </lineage>
</organism>
<sequence>MYSDLEVLIPPSEVSGFSIILKSRLNPDEYGEVQGSVCNDYDYKLEAEADKDGKVIIEVHRNEYDLSLIDPKVFDRKDMADYPFTQDVFKAGSWKAVRTFSELIPGFKDVDKESIFSQIGSFKFTLYFLKKTYSDKDVERFCYRTFAANNRKTWLDKYGGIKVFRDDFRVRPYGEAKGTSFDWLGLGARKAQSPASVAKAGGGYRVNPDNVAGSVRISRLVNVSFEDKSSREGLQENKVFLVFSKLLSGIISVFEQDRAHVAYVLNEFYQRKNAAAIQQKEAEELANRILGGSEEDSEFTGKEGESSDSPPKTDNEIVLAQAYRDKSEENERLRDEQKVLRGMASSGIIMASFSHDLSRLHSALGDRVTNLKEIIKNLIPEDDFKEVEKRKNPYVLMDRMCGHDSKLRNWLKFSLGAARKDKRNRRLILLQEYLKNLHYDWEPVFDERRIRFTFKADSDVGIRAFEIDLDSIFNNLIVNSVDAFSTSKIDRDREISIVAIKDSRNLVVEYSDTGPGLSEDIVNREEVFKPLFTTKRNQHTGDEEGTGLGMWLIKSIVEENGGEVLLLHPDEGFSIRFIFPNLKK</sequence>
<keyword evidence="5" id="KW-0808">Transferase</keyword>
<dbReference type="InterPro" id="IPR003594">
    <property type="entry name" value="HATPase_dom"/>
</dbReference>
<name>A0ABU1AP13_9BACT</name>
<gene>
    <name evidence="5" type="ORF">QEH52_00125</name>
</gene>
<dbReference type="SUPFAM" id="SSF55874">
    <property type="entry name" value="ATPase domain of HSP90 chaperone/DNA topoisomerase II/histidine kinase"/>
    <property type="match status" value="1"/>
</dbReference>
<evidence type="ECO:0000313" key="6">
    <source>
        <dbReference type="Proteomes" id="UP001225316"/>
    </source>
</evidence>
<dbReference type="GO" id="GO:0016301">
    <property type="term" value="F:kinase activity"/>
    <property type="evidence" value="ECO:0007669"/>
    <property type="project" value="UniProtKB-KW"/>
</dbReference>
<comment type="catalytic activity">
    <reaction evidence="1">
        <text>ATP + protein L-histidine = ADP + protein N-phospho-L-histidine.</text>
        <dbReference type="EC" id="2.7.13.3"/>
    </reaction>
</comment>
<feature type="region of interest" description="Disordered" evidence="3">
    <location>
        <begin position="291"/>
        <end position="315"/>
    </location>
</feature>
<feature type="compositionally biased region" description="Basic and acidic residues" evidence="3">
    <location>
        <begin position="299"/>
        <end position="315"/>
    </location>
</feature>
<dbReference type="InterPro" id="IPR005467">
    <property type="entry name" value="His_kinase_dom"/>
</dbReference>
<accession>A0ABU1AP13</accession>